<keyword evidence="8" id="KW-0963">Cytoplasm</keyword>
<evidence type="ECO:0000256" key="4">
    <source>
        <dbReference type="ARBA" id="ARBA00022884"/>
    </source>
</evidence>
<proteinExistence type="inferred from homology"/>
<dbReference type="Pfam" id="PF22421">
    <property type="entry name" value="SYY_C-terminal"/>
    <property type="match status" value="1"/>
</dbReference>
<dbReference type="CDD" id="cd00805">
    <property type="entry name" value="TyrRS_core"/>
    <property type="match status" value="1"/>
</dbReference>
<evidence type="ECO:0000259" key="9">
    <source>
        <dbReference type="Pfam" id="PF22421"/>
    </source>
</evidence>
<dbReference type="EMBL" id="JACWMY010000016">
    <property type="protein sequence ID" value="MBD1367028.1"/>
    <property type="molecule type" value="Genomic_DNA"/>
</dbReference>
<dbReference type="Pfam" id="PF00579">
    <property type="entry name" value="tRNA-synt_1b"/>
    <property type="match status" value="1"/>
</dbReference>
<feature type="short sequence motif" description="'HIGH' region" evidence="8">
    <location>
        <begin position="37"/>
        <end position="46"/>
    </location>
</feature>
<dbReference type="SUPFAM" id="SSF55174">
    <property type="entry name" value="Alpha-L RNA-binding motif"/>
    <property type="match status" value="1"/>
</dbReference>
<dbReference type="Gene3D" id="3.10.290.10">
    <property type="entry name" value="RNA-binding S4 domain"/>
    <property type="match status" value="1"/>
</dbReference>
<evidence type="ECO:0000313" key="10">
    <source>
        <dbReference type="EMBL" id="MBD1367028.1"/>
    </source>
</evidence>
<comment type="subunit">
    <text evidence="8">Homodimer.</text>
</comment>
<evidence type="ECO:0000256" key="6">
    <source>
        <dbReference type="ARBA" id="ARBA00023146"/>
    </source>
</evidence>
<dbReference type="Gene3D" id="1.10.240.10">
    <property type="entry name" value="Tyrosyl-Transfer RNA Synthetase"/>
    <property type="match status" value="1"/>
</dbReference>
<feature type="short sequence motif" description="'KMSKS' region" evidence="8">
    <location>
        <begin position="229"/>
        <end position="233"/>
    </location>
</feature>
<keyword evidence="2 8" id="KW-0547">Nucleotide-binding</keyword>
<evidence type="ECO:0000256" key="2">
    <source>
        <dbReference type="ARBA" id="ARBA00022741"/>
    </source>
</evidence>
<dbReference type="InterPro" id="IPR054608">
    <property type="entry name" value="SYY-like_C"/>
</dbReference>
<dbReference type="PANTHER" id="PTHR11766:SF0">
    <property type="entry name" value="TYROSINE--TRNA LIGASE, MITOCHONDRIAL"/>
    <property type="match status" value="1"/>
</dbReference>
<dbReference type="HAMAP" id="MF_02006">
    <property type="entry name" value="Tyr_tRNA_synth_type1"/>
    <property type="match status" value="1"/>
</dbReference>
<keyword evidence="4" id="KW-0694">RNA-binding</keyword>
<feature type="binding site" evidence="8">
    <location>
        <position position="32"/>
    </location>
    <ligand>
        <name>L-tyrosine</name>
        <dbReference type="ChEBI" id="CHEBI:58315"/>
    </ligand>
</feature>
<comment type="catalytic activity">
    <reaction evidence="7 8">
        <text>tRNA(Tyr) + L-tyrosine + ATP = L-tyrosyl-tRNA(Tyr) + AMP + diphosphate + H(+)</text>
        <dbReference type="Rhea" id="RHEA:10220"/>
        <dbReference type="Rhea" id="RHEA-COMP:9706"/>
        <dbReference type="Rhea" id="RHEA-COMP:9707"/>
        <dbReference type="ChEBI" id="CHEBI:15378"/>
        <dbReference type="ChEBI" id="CHEBI:30616"/>
        <dbReference type="ChEBI" id="CHEBI:33019"/>
        <dbReference type="ChEBI" id="CHEBI:58315"/>
        <dbReference type="ChEBI" id="CHEBI:78442"/>
        <dbReference type="ChEBI" id="CHEBI:78536"/>
        <dbReference type="ChEBI" id="CHEBI:456215"/>
        <dbReference type="EC" id="6.1.1.1"/>
    </reaction>
</comment>
<evidence type="ECO:0000256" key="7">
    <source>
        <dbReference type="ARBA" id="ARBA00048248"/>
    </source>
</evidence>
<feature type="domain" description="Tyrosine--tRNA ligase SYY-like C-terminal" evidence="9">
    <location>
        <begin position="391"/>
        <end position="443"/>
    </location>
</feature>
<sequence>MNFVEELRWRGMLHDIMPGTEELLNKGMVSGYIGFDPTADSLHVGSLAQIMTLIHFQRAGHKPFALVGGATGMVGDPSGKSAERNLLNEEDLQHNLNGIKGQLERFLDFETGDNAAQMVNNYDWFKGYDFLNFIRDVGKHITVNYMMAKDSVKNRINGDTGMSFTEFSYQLVQGYDFYYLWKNRNCALQMGGSDQWGNIVTGTELIRRKGRGEAFALTTQLIKKSDGTKFGKSEGGNIWLDAAKTKPFDFYQFWLNTSDEDAKAYIRIFTLFDQSKIESIEIEHNHNPGTRVLQKALAADITIRVHGEEKMKLVYITNDFAFNKDFKWEHLSLLSEQDFIDIFSSTKVFYNRSADVFLTTKYNNPTFSDEDIISFLSEIRDFDENLESKPMFESKSEIRKLIINGGIYINKTKVLLENKLSDFKAFRNQYLYVQKGKKNAALVVLCKYDSLTEKMKQVNSMMNR</sequence>
<evidence type="ECO:0000256" key="1">
    <source>
        <dbReference type="ARBA" id="ARBA00022598"/>
    </source>
</evidence>
<feature type="binding site" evidence="8">
    <location>
        <position position="232"/>
    </location>
    <ligand>
        <name>ATP</name>
        <dbReference type="ChEBI" id="CHEBI:30616"/>
    </ligand>
</feature>
<accession>A0ABR7WXL3</accession>
<evidence type="ECO:0000256" key="3">
    <source>
        <dbReference type="ARBA" id="ARBA00022840"/>
    </source>
</evidence>
<dbReference type="InterPro" id="IPR024107">
    <property type="entry name" value="Tyr-tRNA-ligase_bac_1"/>
</dbReference>
<dbReference type="PRINTS" id="PR01040">
    <property type="entry name" value="TRNASYNTHTYR"/>
</dbReference>
<dbReference type="GO" id="GO:0004831">
    <property type="term" value="F:tyrosine-tRNA ligase activity"/>
    <property type="evidence" value="ECO:0007669"/>
    <property type="project" value="UniProtKB-EC"/>
</dbReference>
<name>A0ABR7WXL3_9SPHI</name>
<dbReference type="InterPro" id="IPR024088">
    <property type="entry name" value="Tyr-tRNA-ligase_bac-type"/>
</dbReference>
<protein>
    <recommendedName>
        <fullName evidence="8">Tyrosine--tRNA ligase</fullName>
        <ecNumber evidence="8">6.1.1.1</ecNumber>
    </recommendedName>
    <alternativeName>
        <fullName evidence="8">Tyrosyl-tRNA synthetase</fullName>
        <shortName evidence="8">TyrRS</shortName>
    </alternativeName>
</protein>
<evidence type="ECO:0000256" key="5">
    <source>
        <dbReference type="ARBA" id="ARBA00022917"/>
    </source>
</evidence>
<reference evidence="10 11" key="1">
    <citation type="submission" date="2020-09" db="EMBL/GenBank/DDBJ databases">
        <title>Novel species of Mucilaginibacter isolated from a glacier on the Tibetan Plateau.</title>
        <authorList>
            <person name="Liu Q."/>
            <person name="Xin Y.-H."/>
        </authorList>
    </citation>
    <scope>NUCLEOTIDE SEQUENCE [LARGE SCALE GENOMIC DNA]</scope>
    <source>
        <strain evidence="10 11">ZT4R22</strain>
    </source>
</reference>
<dbReference type="NCBIfam" id="TIGR00234">
    <property type="entry name" value="tyrS"/>
    <property type="match status" value="1"/>
</dbReference>
<dbReference type="InterPro" id="IPR036986">
    <property type="entry name" value="S4_RNA-bd_sf"/>
</dbReference>
<keyword evidence="11" id="KW-1185">Reference proteome</keyword>
<keyword evidence="5 8" id="KW-0648">Protein biosynthesis</keyword>
<dbReference type="InterPro" id="IPR014729">
    <property type="entry name" value="Rossmann-like_a/b/a_fold"/>
</dbReference>
<dbReference type="PANTHER" id="PTHR11766">
    <property type="entry name" value="TYROSYL-TRNA SYNTHETASE"/>
    <property type="match status" value="1"/>
</dbReference>
<dbReference type="InterPro" id="IPR002307">
    <property type="entry name" value="Tyr-tRNA-ligase"/>
</dbReference>
<keyword evidence="6 8" id="KW-0030">Aminoacyl-tRNA synthetase</keyword>
<comment type="similarity">
    <text evidence="8">Belongs to the class-I aminoacyl-tRNA synthetase family. TyrS type 1 subfamily.</text>
</comment>
<dbReference type="EC" id="6.1.1.1" evidence="8"/>
<comment type="function">
    <text evidence="8">Catalyzes the attachment of tyrosine to tRNA(Tyr) in a two-step reaction: tyrosine is first activated by ATP to form Tyr-AMP and then transferred to the acceptor end of tRNA(Tyr).</text>
</comment>
<dbReference type="SUPFAM" id="SSF52374">
    <property type="entry name" value="Nucleotidylyl transferase"/>
    <property type="match status" value="1"/>
</dbReference>
<evidence type="ECO:0000256" key="8">
    <source>
        <dbReference type="HAMAP-Rule" id="MF_02006"/>
    </source>
</evidence>
<dbReference type="Gene3D" id="3.40.50.620">
    <property type="entry name" value="HUPs"/>
    <property type="match status" value="1"/>
</dbReference>
<feature type="binding site" evidence="8">
    <location>
        <position position="169"/>
    </location>
    <ligand>
        <name>L-tyrosine</name>
        <dbReference type="ChEBI" id="CHEBI:58315"/>
    </ligand>
</feature>
<dbReference type="RefSeq" id="WP_191191664.1">
    <property type="nucleotide sequence ID" value="NZ_JACWMY010000016.1"/>
</dbReference>
<keyword evidence="3 8" id="KW-0067">ATP-binding</keyword>
<comment type="caution">
    <text evidence="10">The sequence shown here is derived from an EMBL/GenBank/DDBJ whole genome shotgun (WGS) entry which is preliminary data.</text>
</comment>
<dbReference type="Proteomes" id="UP000606600">
    <property type="component" value="Unassembled WGS sequence"/>
</dbReference>
<keyword evidence="1 8" id="KW-0436">Ligase</keyword>
<evidence type="ECO:0000313" key="11">
    <source>
        <dbReference type="Proteomes" id="UP000606600"/>
    </source>
</evidence>
<dbReference type="InterPro" id="IPR002305">
    <property type="entry name" value="aa-tRNA-synth_Ic"/>
</dbReference>
<organism evidence="10 11">
    <name type="scientific">Mucilaginibacter pankratovii</name>
    <dbReference type="NCBI Taxonomy" id="2772110"/>
    <lineage>
        <taxon>Bacteria</taxon>
        <taxon>Pseudomonadati</taxon>
        <taxon>Bacteroidota</taxon>
        <taxon>Sphingobacteriia</taxon>
        <taxon>Sphingobacteriales</taxon>
        <taxon>Sphingobacteriaceae</taxon>
        <taxon>Mucilaginibacter</taxon>
    </lineage>
</organism>
<comment type="subcellular location">
    <subcellularLocation>
        <location evidence="8">Cytoplasm</location>
    </subcellularLocation>
</comment>
<gene>
    <name evidence="8" type="primary">tyrS</name>
    <name evidence="10" type="ORF">IDJ77_24670</name>
</gene>
<feature type="binding site" evidence="8">
    <location>
        <position position="173"/>
    </location>
    <ligand>
        <name>L-tyrosine</name>
        <dbReference type="ChEBI" id="CHEBI:58315"/>
    </ligand>
</feature>